<evidence type="ECO:0000256" key="2">
    <source>
        <dbReference type="ARBA" id="ARBA00023315"/>
    </source>
</evidence>
<dbReference type="PROSITE" id="PS51186">
    <property type="entry name" value="GNAT"/>
    <property type="match status" value="1"/>
</dbReference>
<dbReference type="GO" id="GO:0016747">
    <property type="term" value="F:acyltransferase activity, transferring groups other than amino-acyl groups"/>
    <property type="evidence" value="ECO:0007669"/>
    <property type="project" value="InterPro"/>
</dbReference>
<accession>A0A653I451</accession>
<dbReference type="AlphaFoldDB" id="A0A653I451"/>
<gene>
    <name evidence="4" type="ORF">EXIGUO9Y_130018</name>
</gene>
<keyword evidence="2" id="KW-0012">Acyltransferase</keyword>
<protein>
    <submittedName>
        <fullName evidence="4">GNAT family N-acetyltransferase</fullName>
    </submittedName>
</protein>
<dbReference type="PANTHER" id="PTHR43072">
    <property type="entry name" value="N-ACETYLTRANSFERASE"/>
    <property type="match status" value="1"/>
</dbReference>
<dbReference type="PANTHER" id="PTHR43072:SF23">
    <property type="entry name" value="UPF0039 PROTEIN C11D3.02C"/>
    <property type="match status" value="1"/>
</dbReference>
<evidence type="ECO:0000259" key="3">
    <source>
        <dbReference type="PROSITE" id="PS51186"/>
    </source>
</evidence>
<name>A0A653I451_9BACL</name>
<proteinExistence type="predicted"/>
<dbReference type="RefSeq" id="WP_159172797.1">
    <property type="nucleotide sequence ID" value="NZ_LR732308.1"/>
</dbReference>
<keyword evidence="1 4" id="KW-0808">Transferase</keyword>
<evidence type="ECO:0000313" key="5">
    <source>
        <dbReference type="Proteomes" id="UP000439752"/>
    </source>
</evidence>
<organism evidence="4 5">
    <name type="scientific">Exiguobacterium oxidotolerans</name>
    <dbReference type="NCBI Taxonomy" id="223958"/>
    <lineage>
        <taxon>Bacteria</taxon>
        <taxon>Bacillati</taxon>
        <taxon>Bacillota</taxon>
        <taxon>Bacilli</taxon>
        <taxon>Bacillales</taxon>
        <taxon>Bacillales Family XII. Incertae Sedis</taxon>
        <taxon>Exiguobacterium</taxon>
    </lineage>
</organism>
<dbReference type="InterPro" id="IPR000182">
    <property type="entry name" value="GNAT_dom"/>
</dbReference>
<evidence type="ECO:0000256" key="1">
    <source>
        <dbReference type="ARBA" id="ARBA00022679"/>
    </source>
</evidence>
<sequence>MMIRLVQEADLPDVLAIYNEGIEDRIATLETDTKDLAFMQQWFNERSERHAGYVAYEGSKILGFISLDAYNPRPVYQSVGELSVYITRTHRGQGIGKRLLDIIEEHAILHGMHKLILFTFPFNRIGQKLYIKAGFRIVGTFKEQGMLNGYYVDVLAMEKILPKPD</sequence>
<dbReference type="Gene3D" id="3.40.630.30">
    <property type="match status" value="1"/>
</dbReference>
<dbReference type="SUPFAM" id="SSF55729">
    <property type="entry name" value="Acyl-CoA N-acyltransferases (Nat)"/>
    <property type="match status" value="1"/>
</dbReference>
<keyword evidence="5" id="KW-1185">Reference proteome</keyword>
<dbReference type="Pfam" id="PF00583">
    <property type="entry name" value="Acetyltransf_1"/>
    <property type="match status" value="1"/>
</dbReference>
<feature type="domain" description="N-acetyltransferase" evidence="3">
    <location>
        <begin position="1"/>
        <end position="162"/>
    </location>
</feature>
<evidence type="ECO:0000313" key="4">
    <source>
        <dbReference type="EMBL" id="VWX33717.1"/>
    </source>
</evidence>
<dbReference type="Proteomes" id="UP000439752">
    <property type="component" value="Unassembled WGS sequence"/>
</dbReference>
<dbReference type="InterPro" id="IPR016181">
    <property type="entry name" value="Acyl_CoA_acyltransferase"/>
</dbReference>
<reference evidence="4 5" key="1">
    <citation type="submission" date="2019-10" db="EMBL/GenBank/DDBJ databases">
        <authorList>
            <person name="Karimi E."/>
        </authorList>
    </citation>
    <scope>NUCLEOTIDE SEQUENCE [LARGE SCALE GENOMIC DNA]</scope>
    <source>
        <strain evidence="4">Exiguobacterium sp. 9Y</strain>
    </source>
</reference>
<dbReference type="CDD" id="cd04301">
    <property type="entry name" value="NAT_SF"/>
    <property type="match status" value="1"/>
</dbReference>
<dbReference type="NCBIfam" id="NF040503">
    <property type="entry name" value="resist_ArsN1a"/>
    <property type="match status" value="1"/>
</dbReference>
<dbReference type="EMBL" id="CABWKQ010000005">
    <property type="protein sequence ID" value="VWX33717.1"/>
    <property type="molecule type" value="Genomic_DNA"/>
</dbReference>